<gene>
    <name evidence="4" type="ORF">OXX778_LOCUS13492</name>
</gene>
<dbReference type="InterPro" id="IPR001611">
    <property type="entry name" value="Leu-rich_rpt"/>
</dbReference>
<sequence>MFDIQTESTNILITKAYHPDLSRPADNCVFDRSCALSQIRTNENALITKNKFDFLSDNIGECRSKINQLLSDCYNSYNPERNFKNEFFIDYEYLTNFRTDLDETLDNYGGNGDLNQVVISYVTHLKQSLIEFKTNEPKFILDLNALNDLNRINGFDTAMKFYDMYGFAYPFTSYETNQFKIVTLVLSSYNISDSNVLVNLARNYFETDKKRALGKNAHYEFINGHGMVRFESNVIDTPQLFKCNSKVYWIPLWELIKKSLNSNLILNENIIKYLRDSWLIRDASYLLTLKIFENDLLKSQIEQNYTFNFKKFWFDTFMQHVYLKFKNFLDDNFYAKNLFINDFANDCKLYKFLTKLSNRANIYIKILEIISNKSFFYEEFNAYCQTKYINLYYSQNWIDKDPNTWLGILNEVKNLIERDNLSCILIDNDFYLRKENLNSLIIESKYLKEVEIQSEVVNEDRILTVRDHSGFDFNNIFKDIYTEKSIFIYMRNNYFFYINNFTFSIGLREKLVEIDLSRNYLFVLDEGCFDGMVNLKRLNMSKNYLSKIQSNFKNLKKLEYLNLSLNRISQIDEDSFNGLDNLIYLNLSNNNLKLIPNVLGLKRIEELNLGGNSISSVSRELEGLKTLKTLYLSHNSIEILKFYSFRDLKNVEFLFLNSNQLRKIDPRAFLDMKKLKILYLFDNENLNDGDFRRLYFSSDPYERLMYVFKNEQFSLVTQYFEKDFKYFGFSCEITKLNDSDYSIFDSDYYICQKQIRV</sequence>
<dbReference type="SMART" id="SM00365">
    <property type="entry name" value="LRR_SD22"/>
    <property type="match status" value="5"/>
</dbReference>
<evidence type="ECO:0000313" key="5">
    <source>
        <dbReference type="Proteomes" id="UP000663879"/>
    </source>
</evidence>
<proteinExistence type="predicted"/>
<name>A0A814CHM2_9BILA</name>
<dbReference type="OrthoDB" id="676979at2759"/>
<reference evidence="4" key="1">
    <citation type="submission" date="2021-02" db="EMBL/GenBank/DDBJ databases">
        <authorList>
            <person name="Nowell W R."/>
        </authorList>
    </citation>
    <scope>NUCLEOTIDE SEQUENCE</scope>
    <source>
        <strain evidence="4">Ploen Becks lab</strain>
    </source>
</reference>
<dbReference type="SMART" id="SM00369">
    <property type="entry name" value="LRR_TYP"/>
    <property type="match status" value="7"/>
</dbReference>
<evidence type="ECO:0000313" key="4">
    <source>
        <dbReference type="EMBL" id="CAF0942263.1"/>
    </source>
</evidence>
<evidence type="ECO:0000256" key="3">
    <source>
        <dbReference type="ARBA" id="ARBA00022737"/>
    </source>
</evidence>
<dbReference type="PANTHER" id="PTHR24369">
    <property type="entry name" value="ANTIGEN BSP, PUTATIVE-RELATED"/>
    <property type="match status" value="1"/>
</dbReference>
<dbReference type="EMBL" id="CAJNOC010002603">
    <property type="protein sequence ID" value="CAF0942263.1"/>
    <property type="molecule type" value="Genomic_DNA"/>
</dbReference>
<dbReference type="InterPro" id="IPR032675">
    <property type="entry name" value="LRR_dom_sf"/>
</dbReference>
<dbReference type="AlphaFoldDB" id="A0A814CHM2"/>
<organism evidence="4 5">
    <name type="scientific">Brachionus calyciflorus</name>
    <dbReference type="NCBI Taxonomy" id="104777"/>
    <lineage>
        <taxon>Eukaryota</taxon>
        <taxon>Metazoa</taxon>
        <taxon>Spiralia</taxon>
        <taxon>Gnathifera</taxon>
        <taxon>Rotifera</taxon>
        <taxon>Eurotatoria</taxon>
        <taxon>Monogononta</taxon>
        <taxon>Pseudotrocha</taxon>
        <taxon>Ploima</taxon>
        <taxon>Brachionidae</taxon>
        <taxon>Brachionus</taxon>
    </lineage>
</organism>
<keyword evidence="2" id="KW-0732">Signal</keyword>
<dbReference type="InterPro" id="IPR003591">
    <property type="entry name" value="Leu-rich_rpt_typical-subtyp"/>
</dbReference>
<keyword evidence="1" id="KW-0433">Leucine-rich repeat</keyword>
<dbReference type="Pfam" id="PF13855">
    <property type="entry name" value="LRR_8"/>
    <property type="match status" value="2"/>
</dbReference>
<dbReference type="Pfam" id="PF00560">
    <property type="entry name" value="LRR_1"/>
    <property type="match status" value="1"/>
</dbReference>
<accession>A0A814CHM2</accession>
<dbReference type="Gene3D" id="3.80.10.10">
    <property type="entry name" value="Ribonuclease Inhibitor"/>
    <property type="match status" value="2"/>
</dbReference>
<evidence type="ECO:0000256" key="2">
    <source>
        <dbReference type="ARBA" id="ARBA00022729"/>
    </source>
</evidence>
<keyword evidence="3" id="KW-0677">Repeat</keyword>
<dbReference type="PANTHER" id="PTHR24369:SF210">
    <property type="entry name" value="CHAOPTIN-RELATED"/>
    <property type="match status" value="1"/>
</dbReference>
<protein>
    <submittedName>
        <fullName evidence="4">Uncharacterized protein</fullName>
    </submittedName>
</protein>
<dbReference type="InterPro" id="IPR050541">
    <property type="entry name" value="LRR_TM_domain-containing"/>
</dbReference>
<keyword evidence="5" id="KW-1185">Reference proteome</keyword>
<dbReference type="PROSITE" id="PS51450">
    <property type="entry name" value="LRR"/>
    <property type="match status" value="3"/>
</dbReference>
<dbReference type="Proteomes" id="UP000663879">
    <property type="component" value="Unassembled WGS sequence"/>
</dbReference>
<comment type="caution">
    <text evidence="4">The sequence shown here is derived from an EMBL/GenBank/DDBJ whole genome shotgun (WGS) entry which is preliminary data.</text>
</comment>
<dbReference type="GO" id="GO:0005886">
    <property type="term" value="C:plasma membrane"/>
    <property type="evidence" value="ECO:0007669"/>
    <property type="project" value="TreeGrafter"/>
</dbReference>
<evidence type="ECO:0000256" key="1">
    <source>
        <dbReference type="ARBA" id="ARBA00022614"/>
    </source>
</evidence>
<dbReference type="SUPFAM" id="SSF52058">
    <property type="entry name" value="L domain-like"/>
    <property type="match status" value="1"/>
</dbReference>